<evidence type="ECO:0000313" key="1">
    <source>
        <dbReference type="EMBL" id="JAS08300.1"/>
    </source>
</evidence>
<dbReference type="GO" id="GO:0032979">
    <property type="term" value="P:protein insertion into mitochondrial inner membrane from matrix"/>
    <property type="evidence" value="ECO:0007669"/>
    <property type="project" value="TreeGrafter"/>
</dbReference>
<protein>
    <recommendedName>
        <fullName evidence="2">Tim44-like domain-containing protein</fullName>
    </recommendedName>
</protein>
<accession>A0A1B6C4Z7</accession>
<gene>
    <name evidence="1" type="ORF">g.8602</name>
</gene>
<dbReference type="EMBL" id="GEDC01028998">
    <property type="protein sequence ID" value="JAS08300.1"/>
    <property type="molecule type" value="Transcribed_RNA"/>
</dbReference>
<name>A0A1B6C4Z7_9HEMI</name>
<sequence>MKFIYIIFNFNFSMLRILSFSRKIPLKFGTNKLFKPEFRLWNNIEHFKSRRIYTSYKAYMNQTAQNNIPPLYYYENPISWLRKKIQFSILKHKWDPEFSEEEFKRGAKQALVATSEALHEKDFEKFEFYSNSKLALFFKFSSFLWSDVLLYCLPLSLENIQLVVPTRIFFENLNTKPKPTCNIDMWYVCAKPIDEKLYLLIEIAIRFRRHYAKDEPEWNISLFTIKNTKFDKYLK</sequence>
<dbReference type="PANTHER" id="PTHR13333">
    <property type="entry name" value="M-AAA PROTEASE-INTERACTING PROTEIN 1, MITOCHONDRIAL"/>
    <property type="match status" value="1"/>
</dbReference>
<proteinExistence type="predicted"/>
<dbReference type="AlphaFoldDB" id="A0A1B6C4Z7"/>
<dbReference type="PANTHER" id="PTHR13333:SF5">
    <property type="entry name" value="M-AAA PROTEASE-INTERACTING PROTEIN 1, MITOCHONDRIAL"/>
    <property type="match status" value="1"/>
</dbReference>
<dbReference type="GO" id="GO:0043022">
    <property type="term" value="F:ribosome binding"/>
    <property type="evidence" value="ECO:0007669"/>
    <property type="project" value="TreeGrafter"/>
</dbReference>
<dbReference type="GO" id="GO:0005743">
    <property type="term" value="C:mitochondrial inner membrane"/>
    <property type="evidence" value="ECO:0007669"/>
    <property type="project" value="TreeGrafter"/>
</dbReference>
<evidence type="ECO:0008006" key="2">
    <source>
        <dbReference type="Google" id="ProtNLM"/>
    </source>
</evidence>
<reference evidence="1" key="1">
    <citation type="submission" date="2015-12" db="EMBL/GenBank/DDBJ databases">
        <title>De novo transcriptome assembly of four potential Pierce s Disease insect vectors from Arizona vineyards.</title>
        <authorList>
            <person name="Tassone E.E."/>
        </authorList>
    </citation>
    <scope>NUCLEOTIDE SEQUENCE</scope>
</reference>
<organism evidence="1">
    <name type="scientific">Clastoptera arizonana</name>
    <name type="common">Arizona spittle bug</name>
    <dbReference type="NCBI Taxonomy" id="38151"/>
    <lineage>
        <taxon>Eukaryota</taxon>
        <taxon>Metazoa</taxon>
        <taxon>Ecdysozoa</taxon>
        <taxon>Arthropoda</taxon>
        <taxon>Hexapoda</taxon>
        <taxon>Insecta</taxon>
        <taxon>Pterygota</taxon>
        <taxon>Neoptera</taxon>
        <taxon>Paraneoptera</taxon>
        <taxon>Hemiptera</taxon>
        <taxon>Auchenorrhyncha</taxon>
        <taxon>Cercopoidea</taxon>
        <taxon>Clastopteridae</taxon>
        <taxon>Clastoptera</taxon>
    </lineage>
</organism>